<dbReference type="InterPro" id="IPR031728">
    <property type="entry name" value="GlcAase_C"/>
</dbReference>
<gene>
    <name evidence="3" type="ORF">CC1G_01563</name>
</gene>
<dbReference type="InterPro" id="IPR017853">
    <property type="entry name" value="GH"/>
</dbReference>
<dbReference type="PANTHER" id="PTHR36183:SF2">
    <property type="entry name" value="BETA-GLUCURONIDASE C-TERMINAL DOMAIN-CONTAINING PROTEIN"/>
    <property type="match status" value="1"/>
</dbReference>
<dbReference type="RefSeq" id="XP_001833886.1">
    <property type="nucleotide sequence ID" value="XM_001833834.1"/>
</dbReference>
<dbReference type="OMA" id="NNITWAG"/>
<dbReference type="VEuPathDB" id="FungiDB:CC1G_01563"/>
<dbReference type="OrthoDB" id="2796951at2759"/>
<dbReference type="eggNOG" id="ENOG502QTN4">
    <property type="taxonomic scope" value="Eukaryota"/>
</dbReference>
<protein>
    <recommendedName>
        <fullName evidence="2">Beta-glucuronidase C-terminal domain-containing protein</fullName>
    </recommendedName>
</protein>
<dbReference type="Gene3D" id="2.60.40.1180">
    <property type="entry name" value="Golgi alpha-mannosidase II"/>
    <property type="match status" value="1"/>
</dbReference>
<organism evidence="3 4">
    <name type="scientific">Coprinopsis cinerea (strain Okayama-7 / 130 / ATCC MYA-4618 / FGSC 9003)</name>
    <name type="common">Inky cap fungus</name>
    <name type="synonym">Hormographiella aspergillata</name>
    <dbReference type="NCBI Taxonomy" id="240176"/>
    <lineage>
        <taxon>Eukaryota</taxon>
        <taxon>Fungi</taxon>
        <taxon>Dikarya</taxon>
        <taxon>Basidiomycota</taxon>
        <taxon>Agaricomycotina</taxon>
        <taxon>Agaricomycetes</taxon>
        <taxon>Agaricomycetidae</taxon>
        <taxon>Agaricales</taxon>
        <taxon>Agaricineae</taxon>
        <taxon>Psathyrellaceae</taxon>
        <taxon>Coprinopsis</taxon>
    </lineage>
</organism>
<keyword evidence="1" id="KW-0732">Signal</keyword>
<reference evidence="3 4" key="1">
    <citation type="journal article" date="2010" name="Proc. Natl. Acad. Sci. U.S.A.">
        <title>Insights into evolution of multicellular fungi from the assembled chromosomes of the mushroom Coprinopsis cinerea (Coprinus cinereus).</title>
        <authorList>
            <person name="Stajich J.E."/>
            <person name="Wilke S.K."/>
            <person name="Ahren D."/>
            <person name="Au C.H."/>
            <person name="Birren B.W."/>
            <person name="Borodovsky M."/>
            <person name="Burns C."/>
            <person name="Canback B."/>
            <person name="Casselton L.A."/>
            <person name="Cheng C.K."/>
            <person name="Deng J."/>
            <person name="Dietrich F.S."/>
            <person name="Fargo D.C."/>
            <person name="Farman M.L."/>
            <person name="Gathman A.C."/>
            <person name="Goldberg J."/>
            <person name="Guigo R."/>
            <person name="Hoegger P.J."/>
            <person name="Hooker J.B."/>
            <person name="Huggins A."/>
            <person name="James T.Y."/>
            <person name="Kamada T."/>
            <person name="Kilaru S."/>
            <person name="Kodira C."/>
            <person name="Kues U."/>
            <person name="Kupfer D."/>
            <person name="Kwan H.S."/>
            <person name="Lomsadze A."/>
            <person name="Li W."/>
            <person name="Lilly W.W."/>
            <person name="Ma L.J."/>
            <person name="Mackey A.J."/>
            <person name="Manning G."/>
            <person name="Martin F."/>
            <person name="Muraguchi H."/>
            <person name="Natvig D.O."/>
            <person name="Palmerini H."/>
            <person name="Ramesh M.A."/>
            <person name="Rehmeyer C.J."/>
            <person name="Roe B.A."/>
            <person name="Shenoy N."/>
            <person name="Stanke M."/>
            <person name="Ter-Hovhannisyan V."/>
            <person name="Tunlid A."/>
            <person name="Velagapudi R."/>
            <person name="Vision T.J."/>
            <person name="Zeng Q."/>
            <person name="Zolan M.E."/>
            <person name="Pukkila P.J."/>
        </authorList>
    </citation>
    <scope>NUCLEOTIDE SEQUENCE [LARGE SCALE GENOMIC DNA]</scope>
    <source>
        <strain evidence="4">Okayama-7 / 130 / ATCC MYA-4618 / FGSC 9003</strain>
    </source>
</reference>
<feature type="signal peptide" evidence="1">
    <location>
        <begin position="1"/>
        <end position="18"/>
    </location>
</feature>
<proteinExistence type="predicted"/>
<dbReference type="STRING" id="240176.A8NI22"/>
<dbReference type="PANTHER" id="PTHR36183">
    <property type="entry name" value="BETA-GLUCURONIDASE"/>
    <property type="match status" value="1"/>
</dbReference>
<keyword evidence="4" id="KW-1185">Reference proteome</keyword>
<feature type="domain" description="Beta-glucuronidase C-terminal" evidence="2">
    <location>
        <begin position="468"/>
        <end position="571"/>
    </location>
</feature>
<evidence type="ECO:0000256" key="1">
    <source>
        <dbReference type="SAM" id="SignalP"/>
    </source>
</evidence>
<dbReference type="InterPro" id="IPR013780">
    <property type="entry name" value="Glyco_hydro_b"/>
</dbReference>
<dbReference type="AlphaFoldDB" id="A8NI22"/>
<evidence type="ECO:0000313" key="4">
    <source>
        <dbReference type="Proteomes" id="UP000001861"/>
    </source>
</evidence>
<feature type="chain" id="PRO_5002724634" description="Beta-glucuronidase C-terminal domain-containing protein" evidence="1">
    <location>
        <begin position="19"/>
        <end position="662"/>
    </location>
</feature>
<dbReference type="InParanoid" id="A8NI22"/>
<comment type="caution">
    <text evidence="3">The sequence shown here is derived from an EMBL/GenBank/DDBJ whole genome shotgun (WGS) entry which is preliminary data.</text>
</comment>
<name>A8NI22_COPC7</name>
<dbReference type="KEGG" id="cci:CC1G_01563"/>
<evidence type="ECO:0000313" key="3">
    <source>
        <dbReference type="EMBL" id="EAU87916.1"/>
    </source>
</evidence>
<dbReference type="GeneID" id="6010390"/>
<dbReference type="Proteomes" id="UP000001861">
    <property type="component" value="Unassembled WGS sequence"/>
</dbReference>
<evidence type="ECO:0000259" key="2">
    <source>
        <dbReference type="Pfam" id="PF16862"/>
    </source>
</evidence>
<dbReference type="Gene3D" id="3.20.20.80">
    <property type="entry name" value="Glycosidases"/>
    <property type="match status" value="1"/>
</dbReference>
<accession>A8NI22</accession>
<dbReference type="Pfam" id="PF16862">
    <property type="entry name" value="Glyco_hydro_79C"/>
    <property type="match status" value="1"/>
</dbReference>
<dbReference type="InterPro" id="IPR052974">
    <property type="entry name" value="GH79_Enzymes"/>
</dbReference>
<dbReference type="SUPFAM" id="SSF51445">
    <property type="entry name" value="(Trans)glycosidases"/>
    <property type="match status" value="1"/>
</dbReference>
<dbReference type="EMBL" id="AACS02000010">
    <property type="protein sequence ID" value="EAU87916.1"/>
    <property type="molecule type" value="Genomic_DNA"/>
</dbReference>
<sequence>MITRKALSVLSCASLTLAQVTVYGQLPLGQMQTQSTTAELPMTTVRAAYNNTLLQVPEIPAEGITNDFTLQLTRDASAVPGISIPHVGSAFYGFSIEMSVINQVLGRNSSFLNVPFLNLLANLEERAGSVVVRLGGNTQEYATYVEQDDPRLGPGLSYGKTESTSTGTTLTPAVLYTIEMIYSCGNISEKLNVDWFLGIPFEDPVNWRLDIAELGQEILGDRLRALQAGNEPDFYERFNRRPPGYTPQMYHDEVGNLIEVIATNDRIPRKNILLGPSTSGQVWQAEDVFETGFLEEFQDHLYGITVEHYPHDNCVAMYGGNPNNLRDPQAMLPYYLNHQNVIELVAPYYNTGNLAIGAGKPLMMFETNTASCGGFPGISNSYVAAIWGLDYGFQMAYANFTHAMLHVGGQNVFYNPFTAPPTEYAAFNQWTLGPIFYSALIMAEAFGKSDTARVVDLFANSGSVSTPAYAIYENDQVNKVALFNYLSDPTGAHDINVALTVDGGVPSSVRVKYLLAETVTSRDNITWAGQTFGNQFEVDGRLRGELNVTEVPCDQGENVCRVRVPAPGFALVFFNGEDEAVRVAQASTTFATTVHLKSHNTATVDAAALATSNGHSGKQRAEKMGGTSLGFRKHGAASGRASLGKSGLLSAIALAAGAWLLV</sequence>